<organism evidence="2 3">
    <name type="scientific">Fraxinus pennsylvanica</name>
    <dbReference type="NCBI Taxonomy" id="56036"/>
    <lineage>
        <taxon>Eukaryota</taxon>
        <taxon>Viridiplantae</taxon>
        <taxon>Streptophyta</taxon>
        <taxon>Embryophyta</taxon>
        <taxon>Tracheophyta</taxon>
        <taxon>Spermatophyta</taxon>
        <taxon>Magnoliopsida</taxon>
        <taxon>eudicotyledons</taxon>
        <taxon>Gunneridae</taxon>
        <taxon>Pentapetalae</taxon>
        <taxon>asterids</taxon>
        <taxon>lamiids</taxon>
        <taxon>Lamiales</taxon>
        <taxon>Oleaceae</taxon>
        <taxon>Oleeae</taxon>
        <taxon>Fraxinus</taxon>
    </lineage>
</organism>
<dbReference type="PANTHER" id="PTHR45759">
    <property type="entry name" value="NUCLEOLAR GTP-BINDING PROTEIN 1"/>
    <property type="match status" value="1"/>
</dbReference>
<reference evidence="2" key="1">
    <citation type="submission" date="2023-05" db="EMBL/GenBank/DDBJ databases">
        <authorList>
            <person name="Huff M."/>
        </authorList>
    </citation>
    <scope>NUCLEOTIDE SEQUENCE</scope>
</reference>
<evidence type="ECO:0000313" key="3">
    <source>
        <dbReference type="Proteomes" id="UP000834106"/>
    </source>
</evidence>
<dbReference type="InterPro" id="IPR027417">
    <property type="entry name" value="P-loop_NTPase"/>
</dbReference>
<evidence type="ECO:0000259" key="1">
    <source>
        <dbReference type="Pfam" id="PF01926"/>
    </source>
</evidence>
<feature type="domain" description="G" evidence="1">
    <location>
        <begin position="92"/>
        <end position="172"/>
    </location>
</feature>
<dbReference type="GO" id="GO:0005525">
    <property type="term" value="F:GTP binding"/>
    <property type="evidence" value="ECO:0007669"/>
    <property type="project" value="InterPro"/>
</dbReference>
<dbReference type="InterPro" id="IPR006073">
    <property type="entry name" value="GTP-bd"/>
</dbReference>
<dbReference type="EMBL" id="OU503044">
    <property type="protein sequence ID" value="CAI9767469.1"/>
    <property type="molecule type" value="Genomic_DNA"/>
</dbReference>
<sequence>MPAVVHKGYAISFIHQFHMRKVKYYLQNFHDNLSTVFEEFPGLTISILSMVAFSMFCTSRTIEWVGHIFAYLERIRQPMARLPSIDPNARTILICGYPNVGKSSFIDKITMVNVDVQPCAFTTKSLFVGHTDYKCLRAAVLFFLDISGSCGYCIAQQPLEEISKDDVKLVVDMKVESVKTLIGQGGKPTNYEGLLLTMSTSTEEGVIAVKNAACVRLLDQKVKLKMMSKKLNDSLNCSHIATPKPGDPKEGHAEYLCLA</sequence>
<dbReference type="Gene3D" id="3.40.50.300">
    <property type="entry name" value="P-loop containing nucleotide triphosphate hydrolases"/>
    <property type="match status" value="1"/>
</dbReference>
<gene>
    <name evidence="2" type="ORF">FPE_LOCUS14899</name>
</gene>
<dbReference type="Proteomes" id="UP000834106">
    <property type="component" value="Chromosome 9"/>
</dbReference>
<keyword evidence="3" id="KW-1185">Reference proteome</keyword>
<protein>
    <recommendedName>
        <fullName evidence="1">G domain-containing protein</fullName>
    </recommendedName>
</protein>
<dbReference type="Pfam" id="PF01926">
    <property type="entry name" value="MMR_HSR1"/>
    <property type="match status" value="1"/>
</dbReference>
<proteinExistence type="predicted"/>
<dbReference type="SUPFAM" id="SSF52540">
    <property type="entry name" value="P-loop containing nucleoside triphosphate hydrolases"/>
    <property type="match status" value="1"/>
</dbReference>
<evidence type="ECO:0000313" key="2">
    <source>
        <dbReference type="EMBL" id="CAI9767469.1"/>
    </source>
</evidence>
<name>A0AAD2DVC8_9LAMI</name>
<accession>A0AAD2DVC8</accession>
<dbReference type="AlphaFoldDB" id="A0AAD2DVC8"/>